<dbReference type="EMBL" id="JAGKQM010000006">
    <property type="protein sequence ID" value="KAH0923451.1"/>
    <property type="molecule type" value="Genomic_DNA"/>
</dbReference>
<feature type="domain" description="Exostosin GT47" evidence="9">
    <location>
        <begin position="351"/>
        <end position="635"/>
    </location>
</feature>
<dbReference type="Proteomes" id="UP000824890">
    <property type="component" value="Unassembled WGS sequence"/>
</dbReference>
<proteinExistence type="inferred from homology"/>
<dbReference type="InterPro" id="IPR040911">
    <property type="entry name" value="Exostosin_GT47"/>
</dbReference>
<name>A0ABQ8D4U6_BRANA</name>
<evidence type="ECO:0000313" key="10">
    <source>
        <dbReference type="EMBL" id="KAH0923451.1"/>
    </source>
</evidence>
<dbReference type="InterPro" id="IPR004263">
    <property type="entry name" value="Exostosin"/>
</dbReference>
<keyword evidence="8" id="KW-1133">Transmembrane helix</keyword>
<organism evidence="10 11">
    <name type="scientific">Brassica napus</name>
    <name type="common">Rape</name>
    <dbReference type="NCBI Taxonomy" id="3708"/>
    <lineage>
        <taxon>Eukaryota</taxon>
        <taxon>Viridiplantae</taxon>
        <taxon>Streptophyta</taxon>
        <taxon>Embryophyta</taxon>
        <taxon>Tracheophyta</taxon>
        <taxon>Spermatophyta</taxon>
        <taxon>Magnoliopsida</taxon>
        <taxon>eudicotyledons</taxon>
        <taxon>Gunneridae</taxon>
        <taxon>Pentapetalae</taxon>
        <taxon>rosids</taxon>
        <taxon>malvids</taxon>
        <taxon>Brassicales</taxon>
        <taxon>Brassicaceae</taxon>
        <taxon>Brassiceae</taxon>
        <taxon>Brassica</taxon>
    </lineage>
</organism>
<evidence type="ECO:0000256" key="3">
    <source>
        <dbReference type="ARBA" id="ARBA00022676"/>
    </source>
</evidence>
<dbReference type="Pfam" id="PF03016">
    <property type="entry name" value="Exostosin_GT47"/>
    <property type="match status" value="1"/>
</dbReference>
<dbReference type="PANTHER" id="PTHR11062:SF108">
    <property type="entry name" value="EXOSTOSIN FAMILY PROTEIN"/>
    <property type="match status" value="1"/>
</dbReference>
<evidence type="ECO:0000256" key="1">
    <source>
        <dbReference type="ARBA" id="ARBA00004323"/>
    </source>
</evidence>
<evidence type="ECO:0000256" key="7">
    <source>
        <dbReference type="SAM" id="MobiDB-lite"/>
    </source>
</evidence>
<evidence type="ECO:0000256" key="2">
    <source>
        <dbReference type="ARBA" id="ARBA00010271"/>
    </source>
</evidence>
<evidence type="ECO:0000313" key="11">
    <source>
        <dbReference type="Proteomes" id="UP000824890"/>
    </source>
</evidence>
<evidence type="ECO:0000256" key="8">
    <source>
        <dbReference type="SAM" id="Phobius"/>
    </source>
</evidence>
<sequence length="684" mass="76998">MGQGVDICQRLILLSHDAFELLVFALFKQQQGLKMRPEFPGLWKVVESRRLLWLLGLTFALIVTFQYIELPNTISSLFSSTKLPFSRNGDGEHKSSRNLAPAMAPSFPQKNASLVDDSSGGVGDDEEVEVDKIFDSGGNATAPTVSPSQLKENATAPTVSPSQVKENATAPTVSPSQVKENATAPTVSPSQVKENVTAPVASAKPPAALPLVKENATAPVASAKPPASLPIPNPSPVKDNATSHVEDKNSTKTNVPGVSPVVRFVPVVKEYSKTPDSRVMSISDMSKQLRRNRISHNRLAKKPKWVTKPDLELLQAKYEIENAPIDDKDPLLYAPLYRNVSIFKRSYELMEKMLKVYVYKEGDKPIMHSPILRGIYASEGWFMKLIESNNNKFVTKDASKAHLFYLPFSSRMLEVTLYVQDSHSHRNLVQYLKDYIDSISVKYPFWNRTSGADHFLAACHDWAPSETRNVFAKSIRALCNSDVKEGFVFGKDTSLPETFVRDPKKPLSSIGGKSASQRPTLAFFAGKPDHGYLRPILLSYWGNNKDPDLKIFGKLPRTKGNKNYLQFMKTSKYCICAKGFEVNSPRVVEAIFYDCVPVIISDNFVPPFFEVLNWESFALFVAEKDIPNLKKILMSVSERRYRQMQMRVKRVQKHFLWHVQPEKYDMFHMILHSVWFNRVSQISV</sequence>
<feature type="transmembrane region" description="Helical" evidence="8">
    <location>
        <begin position="51"/>
        <end position="68"/>
    </location>
</feature>
<evidence type="ECO:0000256" key="4">
    <source>
        <dbReference type="ARBA" id="ARBA00022679"/>
    </source>
</evidence>
<keyword evidence="8" id="KW-0472">Membrane</keyword>
<evidence type="ECO:0000256" key="6">
    <source>
        <dbReference type="ARBA" id="ARBA00023034"/>
    </source>
</evidence>
<evidence type="ECO:0000259" key="9">
    <source>
        <dbReference type="Pfam" id="PF03016"/>
    </source>
</evidence>
<evidence type="ECO:0000256" key="5">
    <source>
        <dbReference type="ARBA" id="ARBA00022968"/>
    </source>
</evidence>
<keyword evidence="4" id="KW-0808">Transferase</keyword>
<feature type="compositionally biased region" description="Polar residues" evidence="7">
    <location>
        <begin position="138"/>
        <end position="194"/>
    </location>
</feature>
<keyword evidence="6" id="KW-0333">Golgi apparatus</keyword>
<protein>
    <recommendedName>
        <fullName evidence="9">Exostosin GT47 domain-containing protein</fullName>
    </recommendedName>
</protein>
<comment type="caution">
    <text evidence="10">The sequence shown here is derived from an EMBL/GenBank/DDBJ whole genome shotgun (WGS) entry which is preliminary data.</text>
</comment>
<accession>A0ABQ8D4U6</accession>
<gene>
    <name evidence="10" type="ORF">HID58_023469</name>
</gene>
<keyword evidence="5" id="KW-0735">Signal-anchor</keyword>
<feature type="region of interest" description="Disordered" evidence="7">
    <location>
        <begin position="219"/>
        <end position="254"/>
    </location>
</feature>
<comment type="subcellular location">
    <subcellularLocation>
        <location evidence="1">Golgi apparatus membrane</location>
        <topology evidence="1">Single-pass type II membrane protein</topology>
    </subcellularLocation>
</comment>
<keyword evidence="3" id="KW-0328">Glycosyltransferase</keyword>
<dbReference type="PANTHER" id="PTHR11062">
    <property type="entry name" value="EXOSTOSIN HEPARAN SULFATE GLYCOSYLTRANSFERASE -RELATED"/>
    <property type="match status" value="1"/>
</dbReference>
<comment type="similarity">
    <text evidence="2">Belongs to the glycosyltransferase 47 family.</text>
</comment>
<reference evidence="10 11" key="1">
    <citation type="submission" date="2021-05" db="EMBL/GenBank/DDBJ databases">
        <title>Genome Assembly of Synthetic Allotetraploid Brassica napus Reveals Homoeologous Exchanges between Subgenomes.</title>
        <authorList>
            <person name="Davis J.T."/>
        </authorList>
    </citation>
    <scope>NUCLEOTIDE SEQUENCE [LARGE SCALE GENOMIC DNA]</scope>
    <source>
        <strain evidence="11">cv. Da-Ae</strain>
        <tissue evidence="10">Seedling</tissue>
    </source>
</reference>
<feature type="region of interest" description="Disordered" evidence="7">
    <location>
        <begin position="87"/>
        <end position="196"/>
    </location>
</feature>
<keyword evidence="11" id="KW-1185">Reference proteome</keyword>
<keyword evidence="8" id="KW-0812">Transmembrane</keyword>